<feature type="domain" description="HTH DNA binding" evidence="2">
    <location>
        <begin position="299"/>
        <end position="353"/>
    </location>
</feature>
<feature type="region of interest" description="Disordered" evidence="1">
    <location>
        <begin position="22"/>
        <end position="46"/>
    </location>
</feature>
<protein>
    <submittedName>
        <fullName evidence="3">Fic family protein</fullName>
    </submittedName>
</protein>
<organism evidence="3 4">
    <name type="scientific">Roseinatronobacter thiooxidans</name>
    <dbReference type="NCBI Taxonomy" id="121821"/>
    <lineage>
        <taxon>Bacteria</taxon>
        <taxon>Pseudomonadati</taxon>
        <taxon>Pseudomonadota</taxon>
        <taxon>Alphaproteobacteria</taxon>
        <taxon>Rhodobacterales</taxon>
        <taxon>Paracoccaceae</taxon>
        <taxon>Roseinatronobacter</taxon>
    </lineage>
</organism>
<evidence type="ECO:0000313" key="4">
    <source>
        <dbReference type="Proteomes" id="UP000249364"/>
    </source>
</evidence>
<comment type="caution">
    <text evidence="3">The sequence shown here is derived from an EMBL/GenBank/DDBJ whole genome shotgun (WGS) entry which is preliminary data.</text>
</comment>
<dbReference type="OrthoDB" id="8455637at2"/>
<sequence length="354" mass="38229">MSAGQGGDREDGLFLEGDDSLEDDLWFLPGPDEEDDLPPGAPPLPRAPKTNLFDPAEWRQAQNSLSGDLARLTQIFGELDVRLRDAPKGVHLRLALREASDLSWWSGERLSLDRLSLWHVLRIGSTEDTEQGFARAGWVVRRLTGGASPAEGVAAFLDRPLEGAGEAEMGPDPGALSDLAGLMAGSTDLHPVTQGAMVFFAWRMLGASWSRDLEAATLAARHAAAMSRKPGQGALFLPLVLSGAHTFRGQGPADAKLRAWISGAERATLAALLHLETVSDWHHKAHDAVADLSGRTPKKLIEVFASHPLVSAPMAERETGASRAAVQRNLDRLTDRGLIREITGQGRFRVWCIA</sequence>
<feature type="compositionally biased region" description="Acidic residues" evidence="1">
    <location>
        <begin position="22"/>
        <end position="37"/>
    </location>
</feature>
<dbReference type="InterPro" id="IPR021068">
    <property type="entry name" value="HTH_DNA-bd"/>
</dbReference>
<dbReference type="Proteomes" id="UP000249364">
    <property type="component" value="Unassembled WGS sequence"/>
</dbReference>
<gene>
    <name evidence="3" type="ORF">LY56_03332</name>
</gene>
<dbReference type="Pfam" id="PF11972">
    <property type="entry name" value="HTH_13"/>
    <property type="match status" value="1"/>
</dbReference>
<dbReference type="AlphaFoldDB" id="A0A2W7QEA9"/>
<evidence type="ECO:0000259" key="2">
    <source>
        <dbReference type="Pfam" id="PF11972"/>
    </source>
</evidence>
<accession>A0A2W7QEA9</accession>
<dbReference type="InterPro" id="IPR036388">
    <property type="entry name" value="WH-like_DNA-bd_sf"/>
</dbReference>
<keyword evidence="4" id="KW-1185">Reference proteome</keyword>
<proteinExistence type="predicted"/>
<name>A0A2W7QEA9_9RHOB</name>
<dbReference type="EMBL" id="QKZQ01000026">
    <property type="protein sequence ID" value="PZX36925.1"/>
    <property type="molecule type" value="Genomic_DNA"/>
</dbReference>
<dbReference type="Gene3D" id="1.10.10.10">
    <property type="entry name" value="Winged helix-like DNA-binding domain superfamily/Winged helix DNA-binding domain"/>
    <property type="match status" value="1"/>
</dbReference>
<reference evidence="3 4" key="1">
    <citation type="submission" date="2018-06" db="EMBL/GenBank/DDBJ databases">
        <title>Genomic Encyclopedia of Archaeal and Bacterial Type Strains, Phase II (KMG-II): from individual species to whole genera.</title>
        <authorList>
            <person name="Goeker M."/>
        </authorList>
    </citation>
    <scope>NUCLEOTIDE SEQUENCE [LARGE SCALE GENOMIC DNA]</scope>
    <source>
        <strain evidence="3 4">DSM 13087</strain>
    </source>
</reference>
<evidence type="ECO:0000313" key="3">
    <source>
        <dbReference type="EMBL" id="PZX36925.1"/>
    </source>
</evidence>
<dbReference type="RefSeq" id="WP_111361433.1">
    <property type="nucleotide sequence ID" value="NZ_QKZQ01000026.1"/>
</dbReference>
<evidence type="ECO:0000256" key="1">
    <source>
        <dbReference type="SAM" id="MobiDB-lite"/>
    </source>
</evidence>